<dbReference type="CDD" id="cd13580">
    <property type="entry name" value="PBP2_AlgQ_like_1"/>
    <property type="match status" value="1"/>
</dbReference>
<evidence type="ECO:0000256" key="1">
    <source>
        <dbReference type="ARBA" id="ARBA00022475"/>
    </source>
</evidence>
<dbReference type="InterPro" id="IPR050490">
    <property type="entry name" value="Bact_solute-bd_prot1"/>
</dbReference>
<feature type="region of interest" description="Disordered" evidence="6">
    <location>
        <begin position="29"/>
        <end position="58"/>
    </location>
</feature>
<evidence type="ECO:0000256" key="6">
    <source>
        <dbReference type="SAM" id="MobiDB-lite"/>
    </source>
</evidence>
<evidence type="ECO:0000313" key="9">
    <source>
        <dbReference type="Proteomes" id="UP000650466"/>
    </source>
</evidence>
<dbReference type="AlphaFoldDB" id="A0A926KN96"/>
<dbReference type="SUPFAM" id="SSF53850">
    <property type="entry name" value="Periplasmic binding protein-like II"/>
    <property type="match status" value="1"/>
</dbReference>
<protein>
    <submittedName>
        <fullName evidence="8">Extracellular solute-binding protein</fullName>
    </submittedName>
</protein>
<dbReference type="PROSITE" id="PS51257">
    <property type="entry name" value="PROKAR_LIPOPROTEIN"/>
    <property type="match status" value="1"/>
</dbReference>
<dbReference type="Pfam" id="PF01547">
    <property type="entry name" value="SBP_bac_1"/>
    <property type="match status" value="1"/>
</dbReference>
<feature type="compositionally biased region" description="Polar residues" evidence="6">
    <location>
        <begin position="29"/>
        <end position="45"/>
    </location>
</feature>
<proteinExistence type="predicted"/>
<dbReference type="Proteomes" id="UP000650466">
    <property type="component" value="Unassembled WGS sequence"/>
</dbReference>
<evidence type="ECO:0000256" key="3">
    <source>
        <dbReference type="ARBA" id="ARBA00023136"/>
    </source>
</evidence>
<name>A0A926KN96_9BACL</name>
<keyword evidence="5" id="KW-0449">Lipoprotein</keyword>
<keyword evidence="9" id="KW-1185">Reference proteome</keyword>
<sequence length="528" mass="58391">MVLKALTNKKWVAVAALASLSMTTLAGCTGSTNGSAKTEGATTSKPAADSDKSKTEPKKPLDVTIMLPNYKPTFPKDDGLVAKEIEKLTNVDMHFEWVPNNTYPDKFNITLASGKLPMVMVVQAKNSSFINAVRSGAFWELGPYMKDYPNLSKANAIVNNNISIDGKIYGLYRSRPLGRNGIMYRKDWLKNVGLQEPKTIDEFYNMLKAFKEKDPDQNGKNDTYGMAISKFTGPFDIMEIWFGLPNKWGQDASGKLLPTHLMPEYMDALKFFKKLYDEKLINADFAVMDTAKWNDPLANGQAGVIVDVTDNAARLEDKIHEVLKKAGKDDPSKQYMELMGAVSGPKGLRNMPTSGYAGMVSISKSGVKTEEELRRVLAFLDKMNEADLQTLAERGIEGKHYTKVEGGIEIVKDTALLEGEVEGLNQFTSFIPESRSLKVKPTPLRLKSEAVQKANESIVVPNPAEPLISNVYTKQGAQLDLMISDARTKYIVGQIDEAGVKAAIELWKKSGGDEYIKEINELYAAIKK</sequence>
<keyword evidence="4" id="KW-0564">Palmitate</keyword>
<keyword evidence="2 7" id="KW-0732">Signal</keyword>
<evidence type="ECO:0000256" key="2">
    <source>
        <dbReference type="ARBA" id="ARBA00022729"/>
    </source>
</evidence>
<reference evidence="8" key="1">
    <citation type="submission" date="2020-09" db="EMBL/GenBank/DDBJ databases">
        <title>Draft Genome Sequence of Paenibacillus sp. WST5.</title>
        <authorList>
            <person name="Bao Z."/>
        </authorList>
    </citation>
    <scope>NUCLEOTIDE SEQUENCE</scope>
    <source>
        <strain evidence="8">WST5</strain>
    </source>
</reference>
<dbReference type="PANTHER" id="PTHR43649">
    <property type="entry name" value="ARABINOSE-BINDING PROTEIN-RELATED"/>
    <property type="match status" value="1"/>
</dbReference>
<dbReference type="PANTHER" id="PTHR43649:SF33">
    <property type="entry name" value="POLYGALACTURONAN_RHAMNOGALACTURONAN-BINDING PROTEIN YTCQ"/>
    <property type="match status" value="1"/>
</dbReference>
<evidence type="ECO:0000256" key="5">
    <source>
        <dbReference type="ARBA" id="ARBA00023288"/>
    </source>
</evidence>
<evidence type="ECO:0000313" key="8">
    <source>
        <dbReference type="EMBL" id="MBD0380835.1"/>
    </source>
</evidence>
<feature type="compositionally biased region" description="Basic and acidic residues" evidence="6">
    <location>
        <begin position="48"/>
        <end position="58"/>
    </location>
</feature>
<accession>A0A926KN96</accession>
<gene>
    <name evidence="8" type="ORF">ICC18_11960</name>
</gene>
<keyword evidence="3" id="KW-0472">Membrane</keyword>
<keyword evidence="1" id="KW-1003">Cell membrane</keyword>
<dbReference type="Gene3D" id="3.40.190.10">
    <property type="entry name" value="Periplasmic binding protein-like II"/>
    <property type="match status" value="2"/>
</dbReference>
<organism evidence="8 9">
    <name type="scientific">Paenibacillus sedimenti</name>
    <dbReference type="NCBI Taxonomy" id="2770274"/>
    <lineage>
        <taxon>Bacteria</taxon>
        <taxon>Bacillati</taxon>
        <taxon>Bacillota</taxon>
        <taxon>Bacilli</taxon>
        <taxon>Bacillales</taxon>
        <taxon>Paenibacillaceae</taxon>
        <taxon>Paenibacillus</taxon>
    </lineage>
</organism>
<dbReference type="EMBL" id="JACVVD010000003">
    <property type="protein sequence ID" value="MBD0380835.1"/>
    <property type="molecule type" value="Genomic_DNA"/>
</dbReference>
<dbReference type="RefSeq" id="WP_188174592.1">
    <property type="nucleotide sequence ID" value="NZ_JACVVD010000003.1"/>
</dbReference>
<feature type="chain" id="PRO_5038735211" evidence="7">
    <location>
        <begin position="27"/>
        <end position="528"/>
    </location>
</feature>
<evidence type="ECO:0000256" key="7">
    <source>
        <dbReference type="SAM" id="SignalP"/>
    </source>
</evidence>
<evidence type="ECO:0000256" key="4">
    <source>
        <dbReference type="ARBA" id="ARBA00023139"/>
    </source>
</evidence>
<dbReference type="InterPro" id="IPR006059">
    <property type="entry name" value="SBP"/>
</dbReference>
<comment type="caution">
    <text evidence="8">The sequence shown here is derived from an EMBL/GenBank/DDBJ whole genome shotgun (WGS) entry which is preliminary data.</text>
</comment>
<feature type="signal peptide" evidence="7">
    <location>
        <begin position="1"/>
        <end position="26"/>
    </location>
</feature>